<dbReference type="PANTHER" id="PTHR43237:SF4">
    <property type="entry name" value="NADP-DEPENDENT MALIC ENZYME"/>
    <property type="match status" value="1"/>
</dbReference>
<comment type="caution">
    <text evidence="8">The sequence shown here is derived from an EMBL/GenBank/DDBJ whole genome shotgun (WGS) entry which is preliminary data.</text>
</comment>
<dbReference type="GO" id="GO:0046872">
    <property type="term" value="F:metal ion binding"/>
    <property type="evidence" value="ECO:0007669"/>
    <property type="project" value="UniProtKB-KW"/>
</dbReference>
<dbReference type="Proteomes" id="UP000824124">
    <property type="component" value="Unassembled WGS sequence"/>
</dbReference>
<feature type="active site" description="Proton donor" evidence="3">
    <location>
        <position position="37"/>
    </location>
</feature>
<dbReference type="Gene3D" id="3.40.50.720">
    <property type="entry name" value="NAD(P)-binding Rossmann-like Domain"/>
    <property type="match status" value="1"/>
</dbReference>
<proteinExistence type="inferred from homology"/>
<keyword evidence="2" id="KW-0560">Oxidoreductase</keyword>
<dbReference type="InterPro" id="IPR012302">
    <property type="entry name" value="Malic_NAD-bd"/>
</dbReference>
<keyword evidence="5" id="KW-0479">Metal-binding</keyword>
<feature type="binding site" evidence="5">
    <location>
        <position position="160"/>
    </location>
    <ligand>
        <name>a divalent metal cation</name>
        <dbReference type="ChEBI" id="CHEBI:60240"/>
    </ligand>
</feature>
<feature type="active site" description="Proton acceptor" evidence="3">
    <location>
        <position position="92"/>
    </location>
</feature>
<dbReference type="AlphaFoldDB" id="A0A9D1HJ99"/>
<dbReference type="GO" id="GO:0016616">
    <property type="term" value="F:oxidoreductase activity, acting on the CH-OH group of donors, NAD or NADP as acceptor"/>
    <property type="evidence" value="ECO:0007669"/>
    <property type="project" value="InterPro"/>
</dbReference>
<sequence length="393" mass="41527">MADYNKLALEMHEKHQGKIEVVSKVAVKTRDDLSTAYTPGVAEPCRQIRDNADDVYKYTAKGNLVAVVSDGSAVLGLGNIGAKAAIPVMEGKCILFKEFADVDAFPICVDTQDDEEIIRTVKNIAPVFGGVNLEDIAAPRCFEIERRLKEVTDIPIFHDDQHGTAVCVLAAIINAAKVVKKNFADLTVVINGCGAAGSAIARIILAMGVKGMFLVDMNGILNKEVAETMLNDNHKDLAAQTNHEGRKGGLAEALKDADVFVGVSKPGLVTTEMVKTMAKDAIIFAMANPTPEIFPEDAKAGGAAVVGTGRSDYPNQINNVLVFPGLFKGALAVRASDINEEMKLAAAKALAAYIPDSELDVENIIPSALDKNVAAVIAEAVGEAAKASGVARI</sequence>
<dbReference type="InterPro" id="IPR012301">
    <property type="entry name" value="Malic_N_dom"/>
</dbReference>
<dbReference type="InterPro" id="IPR037062">
    <property type="entry name" value="Malic_N_dom_sf"/>
</dbReference>
<dbReference type="FunFam" id="3.40.50.10380:FF:000003">
    <property type="entry name" value="NADP-dependent malic enzyme"/>
    <property type="match status" value="1"/>
</dbReference>
<feature type="binding site" evidence="4">
    <location>
        <position position="288"/>
    </location>
    <ligand>
        <name>(S)-malate</name>
        <dbReference type="ChEBI" id="CHEBI:15589"/>
    </ligand>
</feature>
<dbReference type="InterPro" id="IPR001891">
    <property type="entry name" value="Malic_OxRdtase"/>
</dbReference>
<dbReference type="SUPFAM" id="SSF53223">
    <property type="entry name" value="Aminoacid dehydrogenase-like, N-terminal domain"/>
    <property type="match status" value="1"/>
</dbReference>
<dbReference type="InterPro" id="IPR051674">
    <property type="entry name" value="Malate_Decarboxylase"/>
</dbReference>
<accession>A0A9D1HJ99</accession>
<evidence type="ECO:0000313" key="9">
    <source>
        <dbReference type="Proteomes" id="UP000824124"/>
    </source>
</evidence>
<dbReference type="InterPro" id="IPR036291">
    <property type="entry name" value="NAD(P)-bd_dom_sf"/>
</dbReference>
<evidence type="ECO:0000259" key="7">
    <source>
        <dbReference type="SMART" id="SM01274"/>
    </source>
</evidence>
<feature type="domain" description="Malic enzyme N-terminal" evidence="7">
    <location>
        <begin position="16"/>
        <end position="149"/>
    </location>
</feature>
<dbReference type="PIRSF" id="PIRSF000106">
    <property type="entry name" value="ME"/>
    <property type="match status" value="1"/>
</dbReference>
<evidence type="ECO:0000259" key="6">
    <source>
        <dbReference type="SMART" id="SM00919"/>
    </source>
</evidence>
<evidence type="ECO:0000256" key="1">
    <source>
        <dbReference type="ARBA" id="ARBA00008785"/>
    </source>
</evidence>
<dbReference type="GO" id="GO:0051287">
    <property type="term" value="F:NAD binding"/>
    <property type="evidence" value="ECO:0007669"/>
    <property type="project" value="InterPro"/>
</dbReference>
<dbReference type="SMART" id="SM01274">
    <property type="entry name" value="malic"/>
    <property type="match status" value="1"/>
</dbReference>
<dbReference type="Pfam" id="PF03949">
    <property type="entry name" value="Malic_M"/>
    <property type="match status" value="1"/>
</dbReference>
<dbReference type="InterPro" id="IPR045213">
    <property type="entry name" value="Malic_NAD-bd_bact_type"/>
</dbReference>
<feature type="binding site" evidence="4">
    <location>
        <position position="318"/>
    </location>
    <ligand>
        <name>(S)-malate</name>
        <dbReference type="ChEBI" id="CHEBI:15589"/>
    </ligand>
</feature>
<evidence type="ECO:0000256" key="5">
    <source>
        <dbReference type="PIRSR" id="PIRSR000106-3"/>
    </source>
</evidence>
<dbReference type="InterPro" id="IPR046346">
    <property type="entry name" value="Aminoacid_DH-like_N_sf"/>
</dbReference>
<dbReference type="Pfam" id="PF00390">
    <property type="entry name" value="malic"/>
    <property type="match status" value="1"/>
</dbReference>
<protein>
    <submittedName>
        <fullName evidence="8">NADP-dependent malic enzyme</fullName>
    </submittedName>
</protein>
<dbReference type="PANTHER" id="PTHR43237">
    <property type="entry name" value="NADP-DEPENDENT MALIC ENZYME"/>
    <property type="match status" value="1"/>
</dbReference>
<gene>
    <name evidence="8" type="ORF">IAB00_02125</name>
</gene>
<dbReference type="GO" id="GO:0004470">
    <property type="term" value="F:malic enzyme activity"/>
    <property type="evidence" value="ECO:0007669"/>
    <property type="project" value="InterPro"/>
</dbReference>
<evidence type="ECO:0000256" key="2">
    <source>
        <dbReference type="ARBA" id="ARBA00023002"/>
    </source>
</evidence>
<feature type="binding site" evidence="5">
    <location>
        <position position="134"/>
    </location>
    <ligand>
        <name>a divalent metal cation</name>
        <dbReference type="ChEBI" id="CHEBI:60240"/>
    </ligand>
</feature>
<reference evidence="8" key="1">
    <citation type="submission" date="2020-10" db="EMBL/GenBank/DDBJ databases">
        <authorList>
            <person name="Gilroy R."/>
        </authorList>
    </citation>
    <scope>NUCLEOTIDE SEQUENCE</scope>
    <source>
        <strain evidence="8">2830</strain>
    </source>
</reference>
<dbReference type="EMBL" id="DVMH01000014">
    <property type="protein sequence ID" value="HIU10042.1"/>
    <property type="molecule type" value="Genomic_DNA"/>
</dbReference>
<feature type="binding site" evidence="5">
    <location>
        <position position="135"/>
    </location>
    <ligand>
        <name>a divalent metal cation</name>
        <dbReference type="ChEBI" id="CHEBI:60240"/>
    </ligand>
</feature>
<dbReference type="Gene3D" id="3.40.50.10380">
    <property type="entry name" value="Malic enzyme, N-terminal domain"/>
    <property type="match status" value="1"/>
</dbReference>
<feature type="domain" description="Malic enzyme NAD-binding" evidence="6">
    <location>
        <begin position="161"/>
        <end position="386"/>
    </location>
</feature>
<dbReference type="SMART" id="SM00919">
    <property type="entry name" value="Malic_M"/>
    <property type="match status" value="1"/>
</dbReference>
<name>A0A9D1HJ99_9FIRM</name>
<comment type="similarity">
    <text evidence="1">Belongs to the malic enzymes family.</text>
</comment>
<reference evidence="8" key="2">
    <citation type="journal article" date="2021" name="PeerJ">
        <title>Extensive microbial diversity within the chicken gut microbiome revealed by metagenomics and culture.</title>
        <authorList>
            <person name="Gilroy R."/>
            <person name="Ravi A."/>
            <person name="Getino M."/>
            <person name="Pursley I."/>
            <person name="Horton D.L."/>
            <person name="Alikhan N.F."/>
            <person name="Baker D."/>
            <person name="Gharbi K."/>
            <person name="Hall N."/>
            <person name="Watson M."/>
            <person name="Adriaenssens E.M."/>
            <person name="Foster-Nyarko E."/>
            <person name="Jarju S."/>
            <person name="Secka A."/>
            <person name="Antonio M."/>
            <person name="Oren A."/>
            <person name="Chaudhuri R.R."/>
            <person name="La Ragione R."/>
            <person name="Hildebrand F."/>
            <person name="Pallen M.J."/>
        </authorList>
    </citation>
    <scope>NUCLEOTIDE SEQUENCE</scope>
    <source>
        <strain evidence="8">2830</strain>
    </source>
</reference>
<dbReference type="SUPFAM" id="SSF51735">
    <property type="entry name" value="NAD(P)-binding Rossmann-fold domains"/>
    <property type="match status" value="1"/>
</dbReference>
<evidence type="ECO:0000256" key="3">
    <source>
        <dbReference type="PIRSR" id="PIRSR000106-1"/>
    </source>
</evidence>
<evidence type="ECO:0000313" key="8">
    <source>
        <dbReference type="EMBL" id="HIU10042.1"/>
    </source>
</evidence>
<organism evidence="8 9">
    <name type="scientific">Candidatus Avidehalobacter gallistercoris</name>
    <dbReference type="NCBI Taxonomy" id="2840694"/>
    <lineage>
        <taxon>Bacteria</taxon>
        <taxon>Bacillati</taxon>
        <taxon>Bacillota</taxon>
        <taxon>Clostridia</taxon>
        <taxon>Eubacteriales</taxon>
        <taxon>Peptococcaceae</taxon>
        <taxon>Peptococcaceae incertae sedis</taxon>
        <taxon>Candidatus Avidehalobacter</taxon>
    </lineage>
</organism>
<dbReference type="CDD" id="cd05311">
    <property type="entry name" value="NAD_bind_2_malic_enz"/>
    <property type="match status" value="1"/>
</dbReference>
<evidence type="ECO:0000256" key="4">
    <source>
        <dbReference type="PIRSR" id="PIRSR000106-2"/>
    </source>
</evidence>
<comment type="cofactor">
    <cofactor evidence="5">
        <name>Mg(2+)</name>
        <dbReference type="ChEBI" id="CHEBI:18420"/>
    </cofactor>
    <cofactor evidence="5">
        <name>Mn(2+)</name>
        <dbReference type="ChEBI" id="CHEBI:29035"/>
    </cofactor>
    <text evidence="5">Divalent metal cations. Prefers magnesium or manganese.</text>
</comment>